<organism evidence="2 3">
    <name type="scientific">Candidatus Liptonbacteria bacterium RIFOXYB1_FULL_36_10</name>
    <dbReference type="NCBI Taxonomy" id="1798654"/>
    <lineage>
        <taxon>Bacteria</taxon>
        <taxon>Candidatus Liptoniibacteriota</taxon>
    </lineage>
</organism>
<sequence length="92" mass="10600">MEIEKEKIKHLAELGRIKLTEEEAGKFKKDVEEIVAFFDKLKEVEVRETDFDISSNASETISDEKKDSIGTGKEKKNFMEEEGGYLKIPKVF</sequence>
<gene>
    <name evidence="2" type="ORF">A2390_02165</name>
</gene>
<dbReference type="SUPFAM" id="SSF141000">
    <property type="entry name" value="Glu-tRNAGln amidotransferase C subunit"/>
    <property type="match status" value="1"/>
</dbReference>
<dbReference type="NCBIfam" id="TIGR00135">
    <property type="entry name" value="gatC"/>
    <property type="match status" value="1"/>
</dbReference>
<accession>A0A1G2CN52</accession>
<evidence type="ECO:0008006" key="4">
    <source>
        <dbReference type="Google" id="ProtNLM"/>
    </source>
</evidence>
<dbReference type="InterPro" id="IPR003837">
    <property type="entry name" value="GatC"/>
</dbReference>
<evidence type="ECO:0000313" key="3">
    <source>
        <dbReference type="Proteomes" id="UP000178599"/>
    </source>
</evidence>
<dbReference type="AlphaFoldDB" id="A0A1G2CN52"/>
<reference evidence="2 3" key="1">
    <citation type="journal article" date="2016" name="Nat. Commun.">
        <title>Thousands of microbial genomes shed light on interconnected biogeochemical processes in an aquifer system.</title>
        <authorList>
            <person name="Anantharaman K."/>
            <person name="Brown C.T."/>
            <person name="Hug L.A."/>
            <person name="Sharon I."/>
            <person name="Castelle C.J."/>
            <person name="Probst A.J."/>
            <person name="Thomas B.C."/>
            <person name="Singh A."/>
            <person name="Wilkins M.J."/>
            <person name="Karaoz U."/>
            <person name="Brodie E.L."/>
            <person name="Williams K.H."/>
            <person name="Hubbard S.S."/>
            <person name="Banfield J.F."/>
        </authorList>
    </citation>
    <scope>NUCLEOTIDE SEQUENCE [LARGE SCALE GENOMIC DNA]</scope>
</reference>
<protein>
    <recommendedName>
        <fullName evidence="4">Aspartyl/glutamyl-tRNA(Asn/Gln) amidotransferase subunit C</fullName>
    </recommendedName>
</protein>
<evidence type="ECO:0000313" key="2">
    <source>
        <dbReference type="EMBL" id="OGZ02789.1"/>
    </source>
</evidence>
<dbReference type="GO" id="GO:0006450">
    <property type="term" value="P:regulation of translational fidelity"/>
    <property type="evidence" value="ECO:0007669"/>
    <property type="project" value="InterPro"/>
</dbReference>
<name>A0A1G2CN52_9BACT</name>
<dbReference type="Pfam" id="PF02686">
    <property type="entry name" value="GatC"/>
    <property type="match status" value="1"/>
</dbReference>
<dbReference type="InterPro" id="IPR036113">
    <property type="entry name" value="Asp/Glu-ADT_sf_sub_c"/>
</dbReference>
<comment type="caution">
    <text evidence="2">The sequence shown here is derived from an EMBL/GenBank/DDBJ whole genome shotgun (WGS) entry which is preliminary data.</text>
</comment>
<dbReference type="Gene3D" id="1.10.20.60">
    <property type="entry name" value="Glu-tRNAGln amidotransferase C subunit, N-terminal domain"/>
    <property type="match status" value="1"/>
</dbReference>
<proteinExistence type="predicted"/>
<feature type="region of interest" description="Disordered" evidence="1">
    <location>
        <begin position="55"/>
        <end position="75"/>
    </location>
</feature>
<dbReference type="EMBL" id="MHLE01000019">
    <property type="protein sequence ID" value="OGZ02789.1"/>
    <property type="molecule type" value="Genomic_DNA"/>
</dbReference>
<evidence type="ECO:0000256" key="1">
    <source>
        <dbReference type="SAM" id="MobiDB-lite"/>
    </source>
</evidence>
<feature type="compositionally biased region" description="Basic and acidic residues" evidence="1">
    <location>
        <begin position="62"/>
        <end position="75"/>
    </location>
</feature>
<dbReference type="Proteomes" id="UP000178599">
    <property type="component" value="Unassembled WGS sequence"/>
</dbReference>